<proteinExistence type="predicted"/>
<dbReference type="EMBL" id="LAZR01010833">
    <property type="protein sequence ID" value="KKM64793.1"/>
    <property type="molecule type" value="Genomic_DNA"/>
</dbReference>
<comment type="caution">
    <text evidence="1">The sequence shown here is derived from an EMBL/GenBank/DDBJ whole genome shotgun (WGS) entry which is preliminary data.</text>
</comment>
<reference evidence="1" key="1">
    <citation type="journal article" date="2015" name="Nature">
        <title>Complex archaea that bridge the gap between prokaryotes and eukaryotes.</title>
        <authorList>
            <person name="Spang A."/>
            <person name="Saw J.H."/>
            <person name="Jorgensen S.L."/>
            <person name="Zaremba-Niedzwiedzka K."/>
            <person name="Martijn J."/>
            <person name="Lind A.E."/>
            <person name="van Eijk R."/>
            <person name="Schleper C."/>
            <person name="Guy L."/>
            <person name="Ettema T.J."/>
        </authorList>
    </citation>
    <scope>NUCLEOTIDE SEQUENCE</scope>
</reference>
<organism evidence="1">
    <name type="scientific">marine sediment metagenome</name>
    <dbReference type="NCBI Taxonomy" id="412755"/>
    <lineage>
        <taxon>unclassified sequences</taxon>
        <taxon>metagenomes</taxon>
        <taxon>ecological metagenomes</taxon>
    </lineage>
</organism>
<name>A0A0F9J5K4_9ZZZZ</name>
<accession>A0A0F9J5K4</accession>
<dbReference type="AlphaFoldDB" id="A0A0F9J5K4"/>
<gene>
    <name evidence="1" type="ORF">LCGC14_1497750</name>
</gene>
<sequence length="33" mass="3733">TELVNAAITAELVQNKHIYSDSFLKAYYADRGM</sequence>
<feature type="non-terminal residue" evidence="1">
    <location>
        <position position="1"/>
    </location>
</feature>
<protein>
    <submittedName>
        <fullName evidence="1">Uncharacterized protein</fullName>
    </submittedName>
</protein>
<evidence type="ECO:0000313" key="1">
    <source>
        <dbReference type="EMBL" id="KKM64793.1"/>
    </source>
</evidence>